<dbReference type="RefSeq" id="WP_023392840.1">
    <property type="nucleotide sequence ID" value="NZ_ASGZ01000002.1"/>
</dbReference>
<dbReference type="eggNOG" id="arCOG04394">
    <property type="taxonomic scope" value="Archaea"/>
</dbReference>
<dbReference type="PANTHER" id="PTHR37691">
    <property type="entry name" value="BLR3518 PROTEIN"/>
    <property type="match status" value="1"/>
</dbReference>
<dbReference type="OrthoDB" id="57062at2157"/>
<dbReference type="EMBL" id="ASGZ01000002">
    <property type="protein sequence ID" value="ESP90136.1"/>
    <property type="molecule type" value="Genomic_DNA"/>
</dbReference>
<protein>
    <submittedName>
        <fullName evidence="1">Uncharacterized protein</fullName>
    </submittedName>
</protein>
<dbReference type="PATRIC" id="fig|1324957.4.peg.252"/>
<proteinExistence type="predicted"/>
<organism evidence="1 2">
    <name type="scientific">Candidatus Halobonum tyrrellensis G22</name>
    <dbReference type="NCBI Taxonomy" id="1324957"/>
    <lineage>
        <taxon>Archaea</taxon>
        <taxon>Methanobacteriati</taxon>
        <taxon>Methanobacteriota</taxon>
        <taxon>Stenosarchaea group</taxon>
        <taxon>Halobacteria</taxon>
        <taxon>Halobacteriales</taxon>
        <taxon>Haloferacaceae</taxon>
        <taxon>Candidatus Halobonum</taxon>
    </lineage>
</organism>
<dbReference type="InterPro" id="IPR003787">
    <property type="entry name" value="Sulphur_relay_DsrE/F-like"/>
</dbReference>
<dbReference type="AlphaFoldDB" id="V4GY71"/>
<comment type="caution">
    <text evidence="1">The sequence shown here is derived from an EMBL/GenBank/DDBJ whole genome shotgun (WGS) entry which is preliminary data.</text>
</comment>
<evidence type="ECO:0000313" key="2">
    <source>
        <dbReference type="Proteomes" id="UP000017840"/>
    </source>
</evidence>
<dbReference type="Pfam" id="PF02635">
    <property type="entry name" value="DsrE"/>
    <property type="match status" value="1"/>
</dbReference>
<gene>
    <name evidence="1" type="ORF">K933_01207</name>
</gene>
<accession>V4GY71</accession>
<keyword evidence="2" id="KW-1185">Reference proteome</keyword>
<dbReference type="Proteomes" id="UP000017840">
    <property type="component" value="Unassembled WGS sequence"/>
</dbReference>
<name>V4GY71_9EURY</name>
<sequence>MKAVFHHSNDDPELHDRVVGNVANLLDDETLDIDAVALVANSGGLELLREVSPHRERVRGLQERGVAFKQCRNTIAGTDTAEADLIDGVELVPSGVGELTRLQNEGYAYITP</sequence>
<dbReference type="Gene3D" id="3.40.1260.10">
    <property type="entry name" value="DsrEFH-like"/>
    <property type="match status" value="1"/>
</dbReference>
<reference evidence="1 2" key="1">
    <citation type="journal article" date="2013" name="Genome Announc.">
        <title>Draft Genome Sequence of 'Candidatus Halobonum tyrrellensis' Strain G22, Isolated from the Hypersaline Waters of Lake Tyrrell, Australia.</title>
        <authorList>
            <person name="Ugalde J.A."/>
            <person name="Narasingarao P."/>
            <person name="Kuo S."/>
            <person name="Podell S."/>
            <person name="Allen E.E."/>
        </authorList>
    </citation>
    <scope>NUCLEOTIDE SEQUENCE [LARGE SCALE GENOMIC DNA]</scope>
    <source>
        <strain evidence="1 2">G22</strain>
    </source>
</reference>
<dbReference type="SUPFAM" id="SSF75169">
    <property type="entry name" value="DsrEFH-like"/>
    <property type="match status" value="1"/>
</dbReference>
<dbReference type="PANTHER" id="PTHR37691:SF1">
    <property type="entry name" value="BLR3518 PROTEIN"/>
    <property type="match status" value="1"/>
</dbReference>
<evidence type="ECO:0000313" key="1">
    <source>
        <dbReference type="EMBL" id="ESP90136.1"/>
    </source>
</evidence>
<dbReference type="InterPro" id="IPR027396">
    <property type="entry name" value="DsrEFH-like"/>
</dbReference>